<evidence type="ECO:0000256" key="5">
    <source>
        <dbReference type="ARBA" id="ARBA00023242"/>
    </source>
</evidence>
<dbReference type="Proteomes" id="UP000008694">
    <property type="component" value="Unassembled WGS sequence"/>
</dbReference>
<gene>
    <name evidence="7" type="ORF">ARALYDRAFT_893748</name>
</gene>
<keyword evidence="8" id="KW-1185">Reference proteome</keyword>
<organism evidence="8">
    <name type="scientific">Arabidopsis lyrata subsp. lyrata</name>
    <name type="common">Lyre-leaved rock-cress</name>
    <dbReference type="NCBI Taxonomy" id="81972"/>
    <lineage>
        <taxon>Eukaryota</taxon>
        <taxon>Viridiplantae</taxon>
        <taxon>Streptophyta</taxon>
        <taxon>Embryophyta</taxon>
        <taxon>Tracheophyta</taxon>
        <taxon>Spermatophyta</taxon>
        <taxon>Magnoliopsida</taxon>
        <taxon>eudicotyledons</taxon>
        <taxon>Gunneridae</taxon>
        <taxon>Pentapetalae</taxon>
        <taxon>rosids</taxon>
        <taxon>malvids</taxon>
        <taxon>Brassicales</taxon>
        <taxon>Brassicaceae</taxon>
        <taxon>Camelineae</taxon>
        <taxon>Arabidopsis</taxon>
    </lineage>
</organism>
<evidence type="ECO:0000256" key="2">
    <source>
        <dbReference type="ARBA" id="ARBA00023015"/>
    </source>
</evidence>
<accession>D7KYM6</accession>
<dbReference type="GO" id="GO:0003677">
    <property type="term" value="F:DNA binding"/>
    <property type="evidence" value="ECO:0007669"/>
    <property type="project" value="UniProtKB-KW"/>
</dbReference>
<keyword evidence="3" id="KW-0238">DNA-binding</keyword>
<dbReference type="InterPro" id="IPR003340">
    <property type="entry name" value="B3_DNA-bd"/>
</dbReference>
<evidence type="ECO:0000256" key="3">
    <source>
        <dbReference type="ARBA" id="ARBA00023125"/>
    </source>
</evidence>
<reference evidence="8" key="1">
    <citation type="journal article" date="2011" name="Nat. Genet.">
        <title>The Arabidopsis lyrata genome sequence and the basis of rapid genome size change.</title>
        <authorList>
            <person name="Hu T.T."/>
            <person name="Pattyn P."/>
            <person name="Bakker E.G."/>
            <person name="Cao J."/>
            <person name="Cheng J.-F."/>
            <person name="Clark R.M."/>
            <person name="Fahlgren N."/>
            <person name="Fawcett J.A."/>
            <person name="Grimwood J."/>
            <person name="Gundlach H."/>
            <person name="Haberer G."/>
            <person name="Hollister J.D."/>
            <person name="Ossowski S."/>
            <person name="Ottilar R.P."/>
            <person name="Salamov A.A."/>
            <person name="Schneeberger K."/>
            <person name="Spannagl M."/>
            <person name="Wang X."/>
            <person name="Yang L."/>
            <person name="Nasrallah M.E."/>
            <person name="Bergelson J."/>
            <person name="Carrington J.C."/>
            <person name="Gaut B.S."/>
            <person name="Schmutz J."/>
            <person name="Mayer K.F.X."/>
            <person name="Van de Peer Y."/>
            <person name="Grigoriev I.V."/>
            <person name="Nordborg M."/>
            <person name="Weigel D."/>
            <person name="Guo Y.-L."/>
        </authorList>
    </citation>
    <scope>NUCLEOTIDE SEQUENCE [LARGE SCALE GENOMIC DNA]</scope>
    <source>
        <strain evidence="8">cv. MN47</strain>
    </source>
</reference>
<evidence type="ECO:0000259" key="6">
    <source>
        <dbReference type="PROSITE" id="PS50863"/>
    </source>
</evidence>
<dbReference type="InterPro" id="IPR051442">
    <property type="entry name" value="B3_domain"/>
</dbReference>
<dbReference type="Gramene" id="scaffold_200822.1">
    <property type="protein sequence ID" value="scaffold_200822.1"/>
    <property type="gene ID" value="scaffold_200822.1"/>
</dbReference>
<dbReference type="OrthoDB" id="1035564at2759"/>
<dbReference type="CDD" id="cd10017">
    <property type="entry name" value="B3_DNA"/>
    <property type="match status" value="1"/>
</dbReference>
<keyword evidence="2" id="KW-0805">Transcription regulation</keyword>
<sequence length="101" mass="11729">MNPNMMLVKKLKDSDLSYSNALYLPKDYVENIVRSTGVPIPRNGIQVEILDNNNSYWVNLRENQKGPYIGNGWKNIKDARSLKTGDVIKLYWKDTKFIFSM</sequence>
<dbReference type="PANTHER" id="PTHR34269:SF15">
    <property type="entry name" value="TF-B3 DOMAIN-CONTAINING PROTEIN"/>
    <property type="match status" value="1"/>
</dbReference>
<keyword evidence="5" id="KW-0539">Nucleus</keyword>
<name>D7KYM6_ARALL</name>
<dbReference type="AlphaFoldDB" id="D7KYM6"/>
<proteinExistence type="predicted"/>
<dbReference type="PANTHER" id="PTHR34269">
    <property type="entry name" value="TRANSCRIPTION FACTOR B3-DOMAIN FAMILY-RELATED"/>
    <property type="match status" value="1"/>
</dbReference>
<dbReference type="KEGG" id="aly:9324334"/>
<dbReference type="HOGENOM" id="CLU_162241_0_0_1"/>
<dbReference type="EMBL" id="GL348714">
    <property type="protein sequence ID" value="EFH62993.1"/>
    <property type="molecule type" value="Genomic_DNA"/>
</dbReference>
<comment type="subcellular location">
    <subcellularLocation>
        <location evidence="1">Nucleus</location>
    </subcellularLocation>
</comment>
<protein>
    <recommendedName>
        <fullName evidence="6">TF-B3 domain-containing protein</fullName>
    </recommendedName>
</protein>
<evidence type="ECO:0000313" key="8">
    <source>
        <dbReference type="Proteomes" id="UP000008694"/>
    </source>
</evidence>
<evidence type="ECO:0000256" key="4">
    <source>
        <dbReference type="ARBA" id="ARBA00023163"/>
    </source>
</evidence>
<dbReference type="SMART" id="SM01019">
    <property type="entry name" value="B3"/>
    <property type="match status" value="1"/>
</dbReference>
<dbReference type="PROSITE" id="PS50863">
    <property type="entry name" value="B3"/>
    <property type="match status" value="1"/>
</dbReference>
<keyword evidence="4" id="KW-0804">Transcription</keyword>
<feature type="domain" description="TF-B3" evidence="6">
    <location>
        <begin position="7"/>
        <end position="101"/>
    </location>
</feature>
<evidence type="ECO:0000313" key="7">
    <source>
        <dbReference type="EMBL" id="EFH62993.1"/>
    </source>
</evidence>
<dbReference type="SUPFAM" id="SSF101936">
    <property type="entry name" value="DNA-binding pseudobarrel domain"/>
    <property type="match status" value="1"/>
</dbReference>
<dbReference type="InterPro" id="IPR015300">
    <property type="entry name" value="DNA-bd_pseudobarrel_sf"/>
</dbReference>
<evidence type="ECO:0000256" key="1">
    <source>
        <dbReference type="ARBA" id="ARBA00004123"/>
    </source>
</evidence>
<dbReference type="Pfam" id="PF02362">
    <property type="entry name" value="B3"/>
    <property type="match status" value="1"/>
</dbReference>
<dbReference type="Gene3D" id="2.40.330.10">
    <property type="entry name" value="DNA-binding pseudobarrel domain"/>
    <property type="match status" value="1"/>
</dbReference>
<dbReference type="GO" id="GO:0005634">
    <property type="term" value="C:nucleus"/>
    <property type="evidence" value="ECO:0007669"/>
    <property type="project" value="UniProtKB-SubCell"/>
</dbReference>